<gene>
    <name evidence="2" type="ORF">BDV26DRAFT_3141</name>
</gene>
<keyword evidence="3" id="KW-1185">Reference proteome</keyword>
<name>A0A5N7BPX0_9EURO</name>
<dbReference type="EMBL" id="ML736153">
    <property type="protein sequence ID" value="KAE8383896.1"/>
    <property type="molecule type" value="Genomic_DNA"/>
</dbReference>
<reference evidence="2 3" key="1">
    <citation type="submission" date="2019-04" db="EMBL/GenBank/DDBJ databases">
        <title>Friends and foes A comparative genomics studyof 23 Aspergillus species from section Flavi.</title>
        <authorList>
            <consortium name="DOE Joint Genome Institute"/>
            <person name="Kjaerbolling I."/>
            <person name="Vesth T."/>
            <person name="Frisvad J.C."/>
            <person name="Nybo J.L."/>
            <person name="Theobald S."/>
            <person name="Kildgaard S."/>
            <person name="Isbrandt T."/>
            <person name="Kuo A."/>
            <person name="Sato A."/>
            <person name="Lyhne E.K."/>
            <person name="Kogle M.E."/>
            <person name="Wiebenga A."/>
            <person name="Kun R.S."/>
            <person name="Lubbers R.J."/>
            <person name="Makela M.R."/>
            <person name="Barry K."/>
            <person name="Chovatia M."/>
            <person name="Clum A."/>
            <person name="Daum C."/>
            <person name="Haridas S."/>
            <person name="He G."/>
            <person name="LaButti K."/>
            <person name="Lipzen A."/>
            <person name="Mondo S."/>
            <person name="Riley R."/>
            <person name="Salamov A."/>
            <person name="Simmons B.A."/>
            <person name="Magnuson J.K."/>
            <person name="Henrissat B."/>
            <person name="Mortensen U.H."/>
            <person name="Larsen T.O."/>
            <person name="Devries R.P."/>
            <person name="Grigoriev I.V."/>
            <person name="Machida M."/>
            <person name="Baker S.E."/>
            <person name="Andersen M.R."/>
        </authorList>
    </citation>
    <scope>NUCLEOTIDE SEQUENCE [LARGE SCALE GENOMIC DNA]</scope>
    <source>
        <strain evidence="2 3">IBT 29228</strain>
    </source>
</reference>
<dbReference type="Proteomes" id="UP000326198">
    <property type="component" value="Unassembled WGS sequence"/>
</dbReference>
<organism evidence="2 3">
    <name type="scientific">Aspergillus bertholletiae</name>
    <dbReference type="NCBI Taxonomy" id="1226010"/>
    <lineage>
        <taxon>Eukaryota</taxon>
        <taxon>Fungi</taxon>
        <taxon>Dikarya</taxon>
        <taxon>Ascomycota</taxon>
        <taxon>Pezizomycotina</taxon>
        <taxon>Eurotiomycetes</taxon>
        <taxon>Eurotiomycetidae</taxon>
        <taxon>Eurotiales</taxon>
        <taxon>Aspergillaceae</taxon>
        <taxon>Aspergillus</taxon>
        <taxon>Aspergillus subgen. Circumdati</taxon>
    </lineage>
</organism>
<dbReference type="AlphaFoldDB" id="A0A5N7BPX0"/>
<feature type="region of interest" description="Disordered" evidence="1">
    <location>
        <begin position="18"/>
        <end position="57"/>
    </location>
</feature>
<accession>A0A5N7BPX0</accession>
<protein>
    <submittedName>
        <fullName evidence="2">Uncharacterized protein</fullName>
    </submittedName>
</protein>
<evidence type="ECO:0000256" key="1">
    <source>
        <dbReference type="SAM" id="MobiDB-lite"/>
    </source>
</evidence>
<dbReference type="OrthoDB" id="4472997at2759"/>
<sequence>MCVGLIGTLYLLASYLPSSNPNRSARESTSSETDSDDEYAALSEVGAPEPVDREQPPLDSEIYLEQALSLSGSDIFSHLSEVCAPSPVPREDSSLYRRASLEDHLSALRKHHHKSH</sequence>
<evidence type="ECO:0000313" key="3">
    <source>
        <dbReference type="Proteomes" id="UP000326198"/>
    </source>
</evidence>
<proteinExistence type="predicted"/>
<evidence type="ECO:0000313" key="2">
    <source>
        <dbReference type="EMBL" id="KAE8383896.1"/>
    </source>
</evidence>